<dbReference type="RefSeq" id="WP_134843237.1">
    <property type="nucleotide sequence ID" value="NZ_SGVY01000013.1"/>
</dbReference>
<reference evidence="1 2" key="1">
    <citation type="submission" date="2019-02" db="EMBL/GenBank/DDBJ databases">
        <title>Draft Genome Sequence of the Prevotella sp. BCRC 81118, Isolated from Human Feces.</title>
        <authorList>
            <person name="Huang C.-H."/>
        </authorList>
    </citation>
    <scope>NUCLEOTIDE SEQUENCE [LARGE SCALE GENOMIC DNA]</scope>
    <source>
        <strain evidence="1 2">BCRC 81118</strain>
    </source>
</reference>
<sequence>MVKLTENKVAEIDTSALEKRARDIRDAVVTKSVTVEMVGSLFADLITACGNVRDALALFLGTNVQEITSDIDNRLAGVDAATKEANAATQKTEATRALVDNLVSVLSSQNVAAPTRLEITDCPKEVTLGNQQRPRIEAKALPAFGIGSLLFIGGGDVLEVTPDGRIIPLAEGMGKVNVVATVKTSIYKTLTIAVVPPRIRLTGGGMRLDGKGNIRLT</sequence>
<evidence type="ECO:0000313" key="2">
    <source>
        <dbReference type="Proteomes" id="UP000297872"/>
    </source>
</evidence>
<organism evidence="1 2">
    <name type="scientific">Segatella hominis</name>
    <dbReference type="NCBI Taxonomy" id="2518605"/>
    <lineage>
        <taxon>Bacteria</taxon>
        <taxon>Pseudomonadati</taxon>
        <taxon>Bacteroidota</taxon>
        <taxon>Bacteroidia</taxon>
        <taxon>Bacteroidales</taxon>
        <taxon>Prevotellaceae</taxon>
        <taxon>Segatella</taxon>
    </lineage>
</organism>
<gene>
    <name evidence="1" type="ORF">EXN75_06700</name>
</gene>
<dbReference type="AlphaFoldDB" id="A0A4Y8VQA3"/>
<keyword evidence="2" id="KW-1185">Reference proteome</keyword>
<evidence type="ECO:0000313" key="1">
    <source>
        <dbReference type="EMBL" id="TFH82471.1"/>
    </source>
</evidence>
<accession>A0A4Y8VQA3</accession>
<dbReference type="OrthoDB" id="1078709at2"/>
<dbReference type="EMBL" id="SGVY01000013">
    <property type="protein sequence ID" value="TFH82471.1"/>
    <property type="molecule type" value="Genomic_DNA"/>
</dbReference>
<comment type="caution">
    <text evidence="1">The sequence shown here is derived from an EMBL/GenBank/DDBJ whole genome shotgun (WGS) entry which is preliminary data.</text>
</comment>
<dbReference type="Proteomes" id="UP000297872">
    <property type="component" value="Unassembled WGS sequence"/>
</dbReference>
<proteinExistence type="predicted"/>
<protein>
    <submittedName>
        <fullName evidence="1">Uncharacterized protein</fullName>
    </submittedName>
</protein>
<name>A0A4Y8VQA3_9BACT</name>
<dbReference type="GeneID" id="302994979"/>